<dbReference type="SMART" id="SM00355">
    <property type="entry name" value="ZnF_C2H2"/>
    <property type="match status" value="4"/>
</dbReference>
<dbReference type="PANTHER" id="PTHR23235">
    <property type="entry name" value="KRUEPPEL-LIKE TRANSCRIPTION FACTOR"/>
    <property type="match status" value="1"/>
</dbReference>
<dbReference type="FunFam" id="3.30.160.60:FF:000478">
    <property type="entry name" value="Zinc finger protein 133"/>
    <property type="match status" value="1"/>
</dbReference>
<evidence type="ECO:0000256" key="1">
    <source>
        <dbReference type="ARBA" id="ARBA00004123"/>
    </source>
</evidence>
<keyword evidence="4 7" id="KW-0863">Zinc-finger</keyword>
<evidence type="ECO:0000256" key="4">
    <source>
        <dbReference type="ARBA" id="ARBA00022771"/>
    </source>
</evidence>
<feature type="domain" description="C2H2-type" evidence="9">
    <location>
        <begin position="169"/>
        <end position="194"/>
    </location>
</feature>
<dbReference type="AlphaFoldDB" id="A0A8C4E6P0"/>
<dbReference type="Proteomes" id="UP000694389">
    <property type="component" value="Unassembled WGS sequence"/>
</dbReference>
<reference evidence="10" key="1">
    <citation type="submission" date="2025-08" db="UniProtKB">
        <authorList>
            <consortium name="Ensembl"/>
        </authorList>
    </citation>
    <scope>IDENTIFICATION</scope>
</reference>
<dbReference type="GO" id="GO:0008270">
    <property type="term" value="F:zinc ion binding"/>
    <property type="evidence" value="ECO:0007669"/>
    <property type="project" value="UniProtKB-KW"/>
</dbReference>
<sequence length="194" mass="22302">MLIPANELSEPSEPQPEPESDHQLLYNNAHVAESRDQNRVKQEDSGSTGNVQKKPKKMHQKSKSHNNKVSNRNFQRNTSTGKKLIQCDTCGKYFKYKSELILHLRTHTGEKPFTCKTCGKSFRRRSHLKQHMGVHTREKAYSCNTCGEKFVHIRELNTHTRTHTDEKPHSCVTCGKGYIQIQSLKKHIEVVHTG</sequence>
<dbReference type="Ensembl" id="ENSDLAT00005013049.2">
    <property type="protein sequence ID" value="ENSDLAP00005011929.1"/>
    <property type="gene ID" value="ENSDLAG00005006108.2"/>
</dbReference>
<name>A0A8C4E6P0_DICLA</name>
<feature type="domain" description="C2H2-type" evidence="9">
    <location>
        <begin position="113"/>
        <end position="140"/>
    </location>
</feature>
<dbReference type="GO" id="GO:0005634">
    <property type="term" value="C:nucleus"/>
    <property type="evidence" value="ECO:0007669"/>
    <property type="project" value="UniProtKB-SubCell"/>
</dbReference>
<dbReference type="PROSITE" id="PS00028">
    <property type="entry name" value="ZINC_FINGER_C2H2_1"/>
    <property type="match status" value="4"/>
</dbReference>
<feature type="compositionally biased region" description="Basic and acidic residues" evidence="8">
    <location>
        <begin position="32"/>
        <end position="44"/>
    </location>
</feature>
<evidence type="ECO:0000256" key="3">
    <source>
        <dbReference type="ARBA" id="ARBA00022737"/>
    </source>
</evidence>
<dbReference type="FunFam" id="3.30.160.60:FF:000100">
    <property type="entry name" value="Zinc finger 45-like"/>
    <property type="match status" value="2"/>
</dbReference>
<evidence type="ECO:0000256" key="5">
    <source>
        <dbReference type="ARBA" id="ARBA00022833"/>
    </source>
</evidence>
<dbReference type="GO" id="GO:0000981">
    <property type="term" value="F:DNA-binding transcription factor activity, RNA polymerase II-specific"/>
    <property type="evidence" value="ECO:0007669"/>
    <property type="project" value="TreeGrafter"/>
</dbReference>
<keyword evidence="2" id="KW-0479">Metal-binding</keyword>
<dbReference type="PROSITE" id="PS50157">
    <property type="entry name" value="ZINC_FINGER_C2H2_2"/>
    <property type="match status" value="4"/>
</dbReference>
<feature type="compositionally biased region" description="Polar residues" evidence="8">
    <location>
        <begin position="67"/>
        <end position="77"/>
    </location>
</feature>
<evidence type="ECO:0000256" key="2">
    <source>
        <dbReference type="ARBA" id="ARBA00022723"/>
    </source>
</evidence>
<evidence type="ECO:0000313" key="10">
    <source>
        <dbReference type="Ensembl" id="ENSDLAP00005011929.1"/>
    </source>
</evidence>
<dbReference type="Pfam" id="PF00096">
    <property type="entry name" value="zf-C2H2"/>
    <property type="match status" value="4"/>
</dbReference>
<dbReference type="FunFam" id="3.30.160.60:FF:000624">
    <property type="entry name" value="zinc finger protein 697"/>
    <property type="match status" value="1"/>
</dbReference>
<keyword evidence="11" id="KW-1185">Reference proteome</keyword>
<dbReference type="GO" id="GO:0000978">
    <property type="term" value="F:RNA polymerase II cis-regulatory region sequence-specific DNA binding"/>
    <property type="evidence" value="ECO:0007669"/>
    <property type="project" value="TreeGrafter"/>
</dbReference>
<dbReference type="InterPro" id="IPR036236">
    <property type="entry name" value="Znf_C2H2_sf"/>
</dbReference>
<organism evidence="10 11">
    <name type="scientific">Dicentrarchus labrax</name>
    <name type="common">European seabass</name>
    <name type="synonym">Morone labrax</name>
    <dbReference type="NCBI Taxonomy" id="13489"/>
    <lineage>
        <taxon>Eukaryota</taxon>
        <taxon>Metazoa</taxon>
        <taxon>Chordata</taxon>
        <taxon>Craniata</taxon>
        <taxon>Vertebrata</taxon>
        <taxon>Euteleostomi</taxon>
        <taxon>Actinopterygii</taxon>
        <taxon>Neopterygii</taxon>
        <taxon>Teleostei</taxon>
        <taxon>Neoteleostei</taxon>
        <taxon>Acanthomorphata</taxon>
        <taxon>Eupercaria</taxon>
        <taxon>Moronidae</taxon>
        <taxon>Dicentrarchus</taxon>
    </lineage>
</organism>
<keyword evidence="6" id="KW-0539">Nucleus</keyword>
<comment type="subcellular location">
    <subcellularLocation>
        <location evidence="1">Nucleus</location>
    </subcellularLocation>
</comment>
<feature type="domain" description="C2H2-type" evidence="9">
    <location>
        <begin position="85"/>
        <end position="112"/>
    </location>
</feature>
<dbReference type="GeneTree" id="ENSGT01150000286939"/>
<evidence type="ECO:0000256" key="6">
    <source>
        <dbReference type="ARBA" id="ARBA00023242"/>
    </source>
</evidence>
<evidence type="ECO:0000256" key="7">
    <source>
        <dbReference type="PROSITE-ProRule" id="PRU00042"/>
    </source>
</evidence>
<dbReference type="PANTHER" id="PTHR23235:SF178">
    <property type="entry name" value="C2H2-TYPE DOMAIN-CONTAINING PROTEIN-RELATED"/>
    <property type="match status" value="1"/>
</dbReference>
<feature type="domain" description="C2H2-type" evidence="9">
    <location>
        <begin position="141"/>
        <end position="168"/>
    </location>
</feature>
<proteinExistence type="predicted"/>
<keyword evidence="5" id="KW-0862">Zinc</keyword>
<keyword evidence="3" id="KW-0677">Repeat</keyword>
<evidence type="ECO:0000313" key="11">
    <source>
        <dbReference type="Proteomes" id="UP000694389"/>
    </source>
</evidence>
<dbReference type="InterPro" id="IPR013087">
    <property type="entry name" value="Znf_C2H2_type"/>
</dbReference>
<accession>A0A8C4E6P0</accession>
<feature type="region of interest" description="Disordered" evidence="8">
    <location>
        <begin position="1"/>
        <end position="77"/>
    </location>
</feature>
<evidence type="ECO:0000256" key="8">
    <source>
        <dbReference type="SAM" id="MobiDB-lite"/>
    </source>
</evidence>
<dbReference type="Gene3D" id="3.30.160.60">
    <property type="entry name" value="Classic Zinc Finger"/>
    <property type="match status" value="4"/>
</dbReference>
<dbReference type="SUPFAM" id="SSF57667">
    <property type="entry name" value="beta-beta-alpha zinc fingers"/>
    <property type="match status" value="2"/>
</dbReference>
<feature type="compositionally biased region" description="Basic residues" evidence="8">
    <location>
        <begin position="53"/>
        <end position="66"/>
    </location>
</feature>
<protein>
    <recommendedName>
        <fullName evidence="9">C2H2-type domain-containing protein</fullName>
    </recommendedName>
</protein>
<evidence type="ECO:0000259" key="9">
    <source>
        <dbReference type="PROSITE" id="PS50157"/>
    </source>
</evidence>
<reference evidence="10" key="2">
    <citation type="submission" date="2025-09" db="UniProtKB">
        <authorList>
            <consortium name="Ensembl"/>
        </authorList>
    </citation>
    <scope>IDENTIFICATION</scope>
</reference>